<keyword evidence="2" id="KW-1185">Reference proteome</keyword>
<evidence type="ECO:0000313" key="1">
    <source>
        <dbReference type="EMBL" id="KAG1817107.1"/>
    </source>
</evidence>
<organism evidence="1 2">
    <name type="scientific">Suillus subaureus</name>
    <dbReference type="NCBI Taxonomy" id="48587"/>
    <lineage>
        <taxon>Eukaryota</taxon>
        <taxon>Fungi</taxon>
        <taxon>Dikarya</taxon>
        <taxon>Basidiomycota</taxon>
        <taxon>Agaricomycotina</taxon>
        <taxon>Agaricomycetes</taxon>
        <taxon>Agaricomycetidae</taxon>
        <taxon>Boletales</taxon>
        <taxon>Suillineae</taxon>
        <taxon>Suillaceae</taxon>
        <taxon>Suillus</taxon>
    </lineage>
</organism>
<evidence type="ECO:0000313" key="2">
    <source>
        <dbReference type="Proteomes" id="UP000807769"/>
    </source>
</evidence>
<sequence>MSFDILLEVIGVERGRSGLCKDCGYLSAEVRVLCLLCCFIASTCFVYHRRPGHEAVRLRTSITVTAGMLPIVIPAVLHSIPSQCLRAYMRSTLKLPEFITSYPIEQSVLLSASISLSILMTARILLCFVSSSYSSTPPCHSFERVHIAYRYISSSSMHPVDSQDPYVQQMQLNFVVQAQNLLTIATPPMAAPHCGAPSIFFSITLVCKSHNRTVLSYNFVIICRLSGKTAAPVTLLS</sequence>
<proteinExistence type="predicted"/>
<protein>
    <submittedName>
        <fullName evidence="1">Uncharacterized protein</fullName>
    </submittedName>
</protein>
<dbReference type="RefSeq" id="XP_041193526.1">
    <property type="nucleotide sequence ID" value="XM_041341670.1"/>
</dbReference>
<dbReference type="Proteomes" id="UP000807769">
    <property type="component" value="Unassembled WGS sequence"/>
</dbReference>
<dbReference type="GeneID" id="64635686"/>
<gene>
    <name evidence="1" type="ORF">BJ212DRAFT_151472</name>
</gene>
<comment type="caution">
    <text evidence="1">The sequence shown here is derived from an EMBL/GenBank/DDBJ whole genome shotgun (WGS) entry which is preliminary data.</text>
</comment>
<reference evidence="1" key="1">
    <citation type="journal article" date="2020" name="New Phytol.">
        <title>Comparative genomics reveals dynamic genome evolution in host specialist ectomycorrhizal fungi.</title>
        <authorList>
            <person name="Lofgren L.A."/>
            <person name="Nguyen N.H."/>
            <person name="Vilgalys R."/>
            <person name="Ruytinx J."/>
            <person name="Liao H.L."/>
            <person name="Branco S."/>
            <person name="Kuo A."/>
            <person name="LaButti K."/>
            <person name="Lipzen A."/>
            <person name="Andreopoulos W."/>
            <person name="Pangilinan J."/>
            <person name="Riley R."/>
            <person name="Hundley H."/>
            <person name="Na H."/>
            <person name="Barry K."/>
            <person name="Grigoriev I.V."/>
            <person name="Stajich J.E."/>
            <person name="Kennedy P.G."/>
        </authorList>
    </citation>
    <scope>NUCLEOTIDE SEQUENCE</scope>
    <source>
        <strain evidence="1">MN1</strain>
    </source>
</reference>
<dbReference type="AlphaFoldDB" id="A0A9P7JE77"/>
<accession>A0A9P7JE77</accession>
<name>A0A9P7JE77_9AGAM</name>
<dbReference type="EMBL" id="JABBWG010000014">
    <property type="protein sequence ID" value="KAG1817107.1"/>
    <property type="molecule type" value="Genomic_DNA"/>
</dbReference>